<comment type="caution">
    <text evidence="1">The sequence shown here is derived from an EMBL/GenBank/DDBJ whole genome shotgun (WGS) entry which is preliminary data.</text>
</comment>
<sequence length="162" mass="18032">MGEARSRMPRPRPVADLLTEALRGKPAERRLKEGRIWILWDEAVGERIASRARPVAFRDGTLTVAVANAPWMQQLNFLKGGIVEKLNVLLGGPIVRDIYLKAGTVEAPVEAPPEPPRPVRQLTRAEQEFVATETKSIEDPELRDIISRLMAKHLAATPADEE</sequence>
<dbReference type="Pfam" id="PF05258">
    <property type="entry name" value="DciA"/>
    <property type="match status" value="1"/>
</dbReference>
<dbReference type="PANTHER" id="PTHR36456:SF1">
    <property type="entry name" value="UPF0232 PROTEIN SCO3875"/>
    <property type="match status" value="1"/>
</dbReference>
<dbReference type="InterPro" id="IPR007922">
    <property type="entry name" value="DciA-like"/>
</dbReference>
<dbReference type="PANTHER" id="PTHR36456">
    <property type="entry name" value="UPF0232 PROTEIN SCO3875"/>
    <property type="match status" value="1"/>
</dbReference>
<evidence type="ECO:0000313" key="1">
    <source>
        <dbReference type="EMBL" id="HEN42790.1"/>
    </source>
</evidence>
<dbReference type="AlphaFoldDB" id="A0A831XFZ2"/>
<gene>
    <name evidence="1" type="ORF">ENQ87_10535</name>
</gene>
<organism evidence="1">
    <name type="scientific">Geobacter metallireducens</name>
    <dbReference type="NCBI Taxonomy" id="28232"/>
    <lineage>
        <taxon>Bacteria</taxon>
        <taxon>Pseudomonadati</taxon>
        <taxon>Thermodesulfobacteriota</taxon>
        <taxon>Desulfuromonadia</taxon>
        <taxon>Geobacterales</taxon>
        <taxon>Geobacteraceae</taxon>
        <taxon>Geobacter</taxon>
    </lineage>
</organism>
<accession>A0A831XFZ2</accession>
<protein>
    <submittedName>
        <fullName evidence="1">DUF721 domain-containing protein</fullName>
    </submittedName>
</protein>
<dbReference type="EMBL" id="DSOV01000044">
    <property type="protein sequence ID" value="HEN42790.1"/>
    <property type="molecule type" value="Genomic_DNA"/>
</dbReference>
<proteinExistence type="predicted"/>
<reference evidence="1" key="1">
    <citation type="journal article" date="2020" name="mSystems">
        <title>Genome- and Community-Level Interaction Insights into Carbon Utilization and Element Cycling Functions of Hydrothermarchaeota in Hydrothermal Sediment.</title>
        <authorList>
            <person name="Zhou Z."/>
            <person name="Liu Y."/>
            <person name="Xu W."/>
            <person name="Pan J."/>
            <person name="Luo Z.H."/>
            <person name="Li M."/>
        </authorList>
    </citation>
    <scope>NUCLEOTIDE SEQUENCE [LARGE SCALE GENOMIC DNA]</scope>
    <source>
        <strain evidence="1">SpSt-349</strain>
    </source>
</reference>
<name>A0A831XFZ2_GEOME</name>